<evidence type="ECO:0008006" key="4">
    <source>
        <dbReference type="Google" id="ProtNLM"/>
    </source>
</evidence>
<accession>A0A2C9LLB2</accession>
<dbReference type="AlphaFoldDB" id="A0A2C9LLB2"/>
<dbReference type="EnsemblMetazoa" id="BGLB032255-RA">
    <property type="protein sequence ID" value="BGLB032255-PA"/>
    <property type="gene ID" value="BGLB032255"/>
</dbReference>
<reference evidence="2" key="1">
    <citation type="submission" date="2020-05" db="UniProtKB">
        <authorList>
            <consortium name="EnsemblMetazoa"/>
        </authorList>
    </citation>
    <scope>IDENTIFICATION</scope>
    <source>
        <strain evidence="2">BB02</strain>
    </source>
</reference>
<evidence type="ECO:0000313" key="3">
    <source>
        <dbReference type="Proteomes" id="UP000076420"/>
    </source>
</evidence>
<gene>
    <name evidence="2" type="primary">106062888</name>
</gene>
<dbReference type="Proteomes" id="UP000076420">
    <property type="component" value="Unassembled WGS sequence"/>
</dbReference>
<dbReference type="SUPFAM" id="SSF50729">
    <property type="entry name" value="PH domain-like"/>
    <property type="match status" value="1"/>
</dbReference>
<dbReference type="Gene3D" id="2.30.29.30">
    <property type="entry name" value="Pleckstrin-homology domain (PH domain)/Phosphotyrosine-binding domain (PTB)"/>
    <property type="match status" value="1"/>
</dbReference>
<dbReference type="STRING" id="6526.A0A2C9LLB2"/>
<dbReference type="KEGG" id="bgt:106062888"/>
<organism evidence="2 3">
    <name type="scientific">Biomphalaria glabrata</name>
    <name type="common">Bloodfluke planorb</name>
    <name type="synonym">Freshwater snail</name>
    <dbReference type="NCBI Taxonomy" id="6526"/>
    <lineage>
        <taxon>Eukaryota</taxon>
        <taxon>Metazoa</taxon>
        <taxon>Spiralia</taxon>
        <taxon>Lophotrochozoa</taxon>
        <taxon>Mollusca</taxon>
        <taxon>Gastropoda</taxon>
        <taxon>Heterobranchia</taxon>
        <taxon>Euthyneura</taxon>
        <taxon>Panpulmonata</taxon>
        <taxon>Hygrophila</taxon>
        <taxon>Lymnaeoidea</taxon>
        <taxon>Planorbidae</taxon>
        <taxon>Biomphalaria</taxon>
    </lineage>
</organism>
<evidence type="ECO:0000256" key="1">
    <source>
        <dbReference type="SAM" id="MobiDB-lite"/>
    </source>
</evidence>
<feature type="region of interest" description="Disordered" evidence="1">
    <location>
        <begin position="1"/>
        <end position="21"/>
    </location>
</feature>
<dbReference type="VEuPathDB" id="VectorBase:BGLAX_033572"/>
<sequence length="91" mass="10284">MSVPCSDESAAQSPTDPEEQKLSGWLKLVSVGLGFRKTIKHVWFVYGEDTGKLYYYRQPQDLLPLGEIDLRTSSLTYDASNVDKPGLFEIR</sequence>
<dbReference type="InterPro" id="IPR011993">
    <property type="entry name" value="PH-like_dom_sf"/>
</dbReference>
<name>A0A2C9LLB2_BIOGL</name>
<proteinExistence type="predicted"/>
<protein>
    <recommendedName>
        <fullName evidence="4">PH domain-containing protein</fullName>
    </recommendedName>
</protein>
<evidence type="ECO:0000313" key="2">
    <source>
        <dbReference type="EnsemblMetazoa" id="BGLB032255-PA"/>
    </source>
</evidence>
<dbReference type="VEuPathDB" id="VectorBase:BGLB032255"/>